<keyword evidence="6" id="KW-0547">Nucleotide-binding</keyword>
<dbReference type="EMBL" id="CP018477">
    <property type="protein sequence ID" value="ASV76079.1"/>
    <property type="molecule type" value="Genomic_DNA"/>
</dbReference>
<dbReference type="InterPro" id="IPR015795">
    <property type="entry name" value="Pyrv_Knase_C"/>
</dbReference>
<gene>
    <name evidence="16" type="ORF">THTE_3477</name>
</gene>
<evidence type="ECO:0000256" key="8">
    <source>
        <dbReference type="ARBA" id="ARBA00022840"/>
    </source>
</evidence>
<dbReference type="Gene3D" id="3.40.1380.20">
    <property type="entry name" value="Pyruvate kinase, C-terminal domain"/>
    <property type="match status" value="1"/>
</dbReference>
<keyword evidence="9 13" id="KW-0460">Magnesium</keyword>
<dbReference type="InterPro" id="IPR015793">
    <property type="entry name" value="Pyrv_Knase_brl"/>
</dbReference>
<dbReference type="Pfam" id="PF02887">
    <property type="entry name" value="PK_C"/>
    <property type="match status" value="1"/>
</dbReference>
<evidence type="ECO:0000256" key="7">
    <source>
        <dbReference type="ARBA" id="ARBA00022777"/>
    </source>
</evidence>
<organism evidence="16 17">
    <name type="scientific">Thermogutta terrifontis</name>
    <dbReference type="NCBI Taxonomy" id="1331910"/>
    <lineage>
        <taxon>Bacteria</taxon>
        <taxon>Pseudomonadati</taxon>
        <taxon>Planctomycetota</taxon>
        <taxon>Planctomycetia</taxon>
        <taxon>Pirellulales</taxon>
        <taxon>Thermoguttaceae</taxon>
        <taxon>Thermogutta</taxon>
    </lineage>
</organism>
<evidence type="ECO:0000256" key="12">
    <source>
        <dbReference type="NCBIfam" id="TIGR01064"/>
    </source>
</evidence>
<evidence type="ECO:0000313" key="17">
    <source>
        <dbReference type="Proteomes" id="UP000215086"/>
    </source>
</evidence>
<reference evidence="16 17" key="1">
    <citation type="journal article" name="Front. Microbiol.">
        <title>Sugar Metabolism of the First Thermophilic Planctomycete Thermogutta terrifontis: Comparative Genomic and Transcriptomic Approaches.</title>
        <authorList>
            <person name="Elcheninov A.G."/>
            <person name="Menzel P."/>
            <person name="Gudbergsdottir S.R."/>
            <person name="Slesarev A.I."/>
            <person name="Kadnikov V.V."/>
            <person name="Krogh A."/>
            <person name="Bonch-Osmolovskaya E.A."/>
            <person name="Peng X."/>
            <person name="Kublanov I.V."/>
        </authorList>
    </citation>
    <scope>NUCLEOTIDE SEQUENCE [LARGE SCALE GENOMIC DNA]</scope>
    <source>
        <strain evidence="16 17">R1</strain>
    </source>
</reference>
<dbReference type="PRINTS" id="PR01050">
    <property type="entry name" value="PYRUVTKNASE"/>
</dbReference>
<dbReference type="GO" id="GO:0004743">
    <property type="term" value="F:pyruvate kinase activity"/>
    <property type="evidence" value="ECO:0007669"/>
    <property type="project" value="UniProtKB-UniRule"/>
</dbReference>
<keyword evidence="11 16" id="KW-0670">Pyruvate</keyword>
<evidence type="ECO:0000256" key="11">
    <source>
        <dbReference type="ARBA" id="ARBA00023317"/>
    </source>
</evidence>
<keyword evidence="4 13" id="KW-0808">Transferase</keyword>
<name>A0A286RJE0_9BACT</name>
<dbReference type="GO" id="GO:0000287">
    <property type="term" value="F:magnesium ion binding"/>
    <property type="evidence" value="ECO:0007669"/>
    <property type="project" value="UniProtKB-UniRule"/>
</dbReference>
<evidence type="ECO:0000256" key="10">
    <source>
        <dbReference type="ARBA" id="ARBA00023152"/>
    </source>
</evidence>
<dbReference type="RefSeq" id="WP_095415947.1">
    <property type="nucleotide sequence ID" value="NZ_CP018477.1"/>
</dbReference>
<dbReference type="NCBIfam" id="NF004491">
    <property type="entry name" value="PRK05826.1"/>
    <property type="match status" value="1"/>
</dbReference>
<dbReference type="InterPro" id="IPR036918">
    <property type="entry name" value="Pyrv_Knase_C_sf"/>
</dbReference>
<dbReference type="InterPro" id="IPR011037">
    <property type="entry name" value="Pyrv_Knase-like_insert_dom_sf"/>
</dbReference>
<evidence type="ECO:0000259" key="15">
    <source>
        <dbReference type="Pfam" id="PF02887"/>
    </source>
</evidence>
<dbReference type="NCBIfam" id="TIGR01064">
    <property type="entry name" value="pyruv_kin"/>
    <property type="match status" value="1"/>
</dbReference>
<dbReference type="GO" id="GO:0030955">
    <property type="term" value="F:potassium ion binding"/>
    <property type="evidence" value="ECO:0007669"/>
    <property type="project" value="UniProtKB-UniRule"/>
</dbReference>
<evidence type="ECO:0000256" key="4">
    <source>
        <dbReference type="ARBA" id="ARBA00022679"/>
    </source>
</evidence>
<dbReference type="PANTHER" id="PTHR11817">
    <property type="entry name" value="PYRUVATE KINASE"/>
    <property type="match status" value="1"/>
</dbReference>
<keyword evidence="7 13" id="KW-0418">Kinase</keyword>
<dbReference type="UniPathway" id="UPA00109">
    <property type="reaction ID" value="UER00188"/>
</dbReference>
<evidence type="ECO:0000256" key="3">
    <source>
        <dbReference type="ARBA" id="ARBA00012142"/>
    </source>
</evidence>
<evidence type="ECO:0000256" key="5">
    <source>
        <dbReference type="ARBA" id="ARBA00022723"/>
    </source>
</evidence>
<dbReference type="Proteomes" id="UP000215086">
    <property type="component" value="Chromosome"/>
</dbReference>
<dbReference type="GO" id="GO:0016301">
    <property type="term" value="F:kinase activity"/>
    <property type="evidence" value="ECO:0007669"/>
    <property type="project" value="UniProtKB-KW"/>
</dbReference>
<evidence type="ECO:0000256" key="2">
    <source>
        <dbReference type="ARBA" id="ARBA00008663"/>
    </source>
</evidence>
<protein>
    <recommendedName>
        <fullName evidence="3 12">Pyruvate kinase</fullName>
        <ecNumber evidence="3 12">2.7.1.40</ecNumber>
    </recommendedName>
</protein>
<dbReference type="InterPro" id="IPR015813">
    <property type="entry name" value="Pyrv/PenolPyrv_kinase-like_dom"/>
</dbReference>
<evidence type="ECO:0000256" key="9">
    <source>
        <dbReference type="ARBA" id="ARBA00022842"/>
    </source>
</evidence>
<proteinExistence type="inferred from homology"/>
<keyword evidence="17" id="KW-1185">Reference proteome</keyword>
<dbReference type="KEGG" id="ttf:THTE_3477"/>
<dbReference type="SUPFAM" id="SSF52935">
    <property type="entry name" value="PK C-terminal domain-like"/>
    <property type="match status" value="1"/>
</dbReference>
<evidence type="ECO:0000256" key="1">
    <source>
        <dbReference type="ARBA" id="ARBA00004997"/>
    </source>
</evidence>
<dbReference type="Gene3D" id="2.40.33.10">
    <property type="entry name" value="PK beta-barrel domain-like"/>
    <property type="match status" value="1"/>
</dbReference>
<comment type="catalytic activity">
    <reaction evidence="13">
        <text>pyruvate + ATP = phosphoenolpyruvate + ADP + H(+)</text>
        <dbReference type="Rhea" id="RHEA:18157"/>
        <dbReference type="ChEBI" id="CHEBI:15361"/>
        <dbReference type="ChEBI" id="CHEBI:15378"/>
        <dbReference type="ChEBI" id="CHEBI:30616"/>
        <dbReference type="ChEBI" id="CHEBI:58702"/>
        <dbReference type="ChEBI" id="CHEBI:456216"/>
        <dbReference type="EC" id="2.7.1.40"/>
    </reaction>
</comment>
<comment type="similarity">
    <text evidence="2 13">Belongs to the pyruvate kinase family.</text>
</comment>
<dbReference type="Pfam" id="PF00224">
    <property type="entry name" value="PK"/>
    <property type="match status" value="1"/>
</dbReference>
<dbReference type="OrthoDB" id="9812123at2"/>
<accession>A0A286RJE0</accession>
<evidence type="ECO:0000259" key="14">
    <source>
        <dbReference type="Pfam" id="PF00224"/>
    </source>
</evidence>
<dbReference type="InterPro" id="IPR001697">
    <property type="entry name" value="Pyr_Knase"/>
</dbReference>
<keyword evidence="10 13" id="KW-0324">Glycolysis</keyword>
<comment type="pathway">
    <text evidence="1 13">Carbohydrate degradation; glycolysis; pyruvate from D-glyceraldehyde 3-phosphate: step 5/5.</text>
</comment>
<dbReference type="AlphaFoldDB" id="A0A286RJE0"/>
<dbReference type="GO" id="GO:0005524">
    <property type="term" value="F:ATP binding"/>
    <property type="evidence" value="ECO:0007669"/>
    <property type="project" value="UniProtKB-KW"/>
</dbReference>
<dbReference type="EC" id="2.7.1.40" evidence="3 12"/>
<dbReference type="NCBIfam" id="NF004978">
    <property type="entry name" value="PRK06354.1"/>
    <property type="match status" value="1"/>
</dbReference>
<dbReference type="SUPFAM" id="SSF51621">
    <property type="entry name" value="Phosphoenolpyruvate/pyruvate domain"/>
    <property type="match status" value="1"/>
</dbReference>
<dbReference type="InterPro" id="IPR040442">
    <property type="entry name" value="Pyrv_kinase-like_dom_sf"/>
</dbReference>
<evidence type="ECO:0000256" key="13">
    <source>
        <dbReference type="RuleBase" id="RU000504"/>
    </source>
</evidence>
<evidence type="ECO:0000256" key="6">
    <source>
        <dbReference type="ARBA" id="ARBA00022741"/>
    </source>
</evidence>
<evidence type="ECO:0000313" key="16">
    <source>
        <dbReference type="EMBL" id="ASV76079.1"/>
    </source>
</evidence>
<dbReference type="InterPro" id="IPR015806">
    <property type="entry name" value="Pyrv_Knase_insert_dom_sf"/>
</dbReference>
<keyword evidence="5" id="KW-0479">Metal-binding</keyword>
<feature type="domain" description="Pyruvate kinase barrel" evidence="14">
    <location>
        <begin position="12"/>
        <end position="331"/>
    </location>
</feature>
<dbReference type="SUPFAM" id="SSF50800">
    <property type="entry name" value="PK beta-barrel domain-like"/>
    <property type="match status" value="1"/>
</dbReference>
<keyword evidence="8" id="KW-0067">ATP-binding</keyword>
<sequence>MELPAVPRRPSQTKIVATLGPATHGRDKIEALVKAGVDVFRLNMAHGSFDEHDARVRWIREIEQDLKTPLGILIDLGGPKIRLGELKNGALECQPGMQVTFVMEETAQQPTDLPVSCPEVITALKEGDRVVLADGTVTLQVIGKSENRATCLVTQPGLVRSRQGVNLPGVKLPLAAITDADREALAWALQKDIDFVGLSFVRSPDDIHELRKLIGNVQNPPQIVAKIEKPEALDCLDEILDLADAVMVARGDLGVEIDIADVAIVQKRILAAAKRHRKPAIVATQMLESMQRSRIPTRAEVSDVTNAILDGADACMLSGETAIGNYPVESVTMMHRIALATESVSQPPVRYQAGDSEAANTADITEASVWHAGLIAHEVGAKMMIILTRSGQTALTIAKHRFLVPTIGVSESPHVLRRMCLYWGIIPLMEAPLNDSPALLRFATEWGKREGLIQSGDRVVFVYGTGLVSSAHNTVSVFVAE</sequence>
<dbReference type="Gene3D" id="3.20.20.60">
    <property type="entry name" value="Phosphoenolpyruvate-binding domains"/>
    <property type="match status" value="1"/>
</dbReference>
<feature type="domain" description="Pyruvate kinase C-terminal" evidence="15">
    <location>
        <begin position="373"/>
        <end position="477"/>
    </location>
</feature>